<dbReference type="AlphaFoldDB" id="A0A916LG29"/>
<name>A0A916LG29_MYCTX</name>
<evidence type="ECO:0000313" key="2">
    <source>
        <dbReference type="Proteomes" id="UP000039021"/>
    </source>
</evidence>
<gene>
    <name evidence="1" type="ORF">ERS007739_04851</name>
</gene>
<accession>A0A916LG29</accession>
<dbReference type="Proteomes" id="UP000039021">
    <property type="component" value="Unassembled WGS sequence"/>
</dbReference>
<sequence>MTTKAACASDAASRNALTGAGTSVAVSMSSL</sequence>
<dbReference type="EMBL" id="CSBK01003307">
    <property type="protein sequence ID" value="CPA79287.1"/>
    <property type="molecule type" value="Genomic_DNA"/>
</dbReference>
<proteinExistence type="predicted"/>
<evidence type="ECO:0000313" key="1">
    <source>
        <dbReference type="EMBL" id="CPA79287.1"/>
    </source>
</evidence>
<reference evidence="2" key="1">
    <citation type="submission" date="2015-03" db="EMBL/GenBank/DDBJ databases">
        <authorList>
            <consortium name="Pathogen Informatics"/>
        </authorList>
    </citation>
    <scope>NUCLEOTIDE SEQUENCE [LARGE SCALE GENOMIC DNA]</scope>
    <source>
        <strain evidence="2">N09902308</strain>
    </source>
</reference>
<organism evidence="1 2">
    <name type="scientific">Mycobacterium tuberculosis</name>
    <dbReference type="NCBI Taxonomy" id="1773"/>
    <lineage>
        <taxon>Bacteria</taxon>
        <taxon>Bacillati</taxon>
        <taxon>Actinomycetota</taxon>
        <taxon>Actinomycetes</taxon>
        <taxon>Mycobacteriales</taxon>
        <taxon>Mycobacteriaceae</taxon>
        <taxon>Mycobacterium</taxon>
        <taxon>Mycobacterium tuberculosis complex</taxon>
    </lineage>
</organism>
<comment type="caution">
    <text evidence="1">The sequence shown here is derived from an EMBL/GenBank/DDBJ whole genome shotgun (WGS) entry which is preliminary data.</text>
</comment>
<protein>
    <submittedName>
        <fullName evidence="1">Uncharacterized protein</fullName>
    </submittedName>
</protein>